<keyword evidence="1" id="KW-0732">Signal</keyword>
<evidence type="ECO:0000313" key="2">
    <source>
        <dbReference type="EMBL" id="TCS82477.1"/>
    </source>
</evidence>
<accession>A0A4R3KGL0</accession>
<organism evidence="2 3">
    <name type="scientific">Tepidibacillus fermentans</name>
    <dbReference type="NCBI Taxonomy" id="1281767"/>
    <lineage>
        <taxon>Bacteria</taxon>
        <taxon>Bacillati</taxon>
        <taxon>Bacillota</taxon>
        <taxon>Bacilli</taxon>
        <taxon>Bacillales</taxon>
        <taxon>Bacillaceae</taxon>
        <taxon>Tepidibacillus</taxon>
    </lineage>
</organism>
<keyword evidence="3" id="KW-1185">Reference proteome</keyword>
<evidence type="ECO:0000256" key="1">
    <source>
        <dbReference type="SAM" id="SignalP"/>
    </source>
</evidence>
<reference evidence="2 3" key="1">
    <citation type="submission" date="2019-03" db="EMBL/GenBank/DDBJ databases">
        <title>Genomic Encyclopedia of Type Strains, Phase IV (KMG-IV): sequencing the most valuable type-strain genomes for metagenomic binning, comparative biology and taxonomic classification.</title>
        <authorList>
            <person name="Goeker M."/>
        </authorList>
    </citation>
    <scope>NUCLEOTIDE SEQUENCE [LARGE SCALE GENOMIC DNA]</scope>
    <source>
        <strain evidence="2 3">DSM 23802</strain>
    </source>
</reference>
<gene>
    <name evidence="2" type="ORF">EDD72_10946</name>
</gene>
<evidence type="ECO:0008006" key="4">
    <source>
        <dbReference type="Google" id="ProtNLM"/>
    </source>
</evidence>
<dbReference type="RefSeq" id="WP_132768792.1">
    <property type="nucleotide sequence ID" value="NZ_SMAB01000009.1"/>
</dbReference>
<sequence length="182" mass="19741">MKLKHFMFAGAIAGAMGIGAMIGPAISSANTTDLVPPKPPVQIQQQNTTNSGWGGMGLRMGQYFAGVMHDEIAKYLGISDEELYNQRLAGKSLEQIAKEKGKSSDEIAKMLIENKKAQLDQLVKDKKITEEQKQFILERMETNTQAAIKNQGIGRGRMGGSYGQGYGKGFGGGPRWSSNNNN</sequence>
<evidence type="ECO:0000313" key="3">
    <source>
        <dbReference type="Proteomes" id="UP000295788"/>
    </source>
</evidence>
<comment type="caution">
    <text evidence="2">The sequence shown here is derived from an EMBL/GenBank/DDBJ whole genome shotgun (WGS) entry which is preliminary data.</text>
</comment>
<feature type="signal peptide" evidence="1">
    <location>
        <begin position="1"/>
        <end position="29"/>
    </location>
</feature>
<dbReference type="AlphaFoldDB" id="A0A4R3KGL0"/>
<protein>
    <recommendedName>
        <fullName evidence="4">Spy/CpxP family protein refolding chaperone</fullName>
    </recommendedName>
</protein>
<proteinExistence type="predicted"/>
<dbReference type="Proteomes" id="UP000295788">
    <property type="component" value="Unassembled WGS sequence"/>
</dbReference>
<name>A0A4R3KGL0_9BACI</name>
<feature type="chain" id="PRO_5020872046" description="Spy/CpxP family protein refolding chaperone" evidence="1">
    <location>
        <begin position="30"/>
        <end position="182"/>
    </location>
</feature>
<dbReference type="OrthoDB" id="2943790at2"/>
<dbReference type="EMBL" id="SMAB01000009">
    <property type="protein sequence ID" value="TCS82477.1"/>
    <property type="molecule type" value="Genomic_DNA"/>
</dbReference>